<gene>
    <name evidence="1" type="ORF">AN484_00600</name>
</gene>
<name>A0A1B7X7Z4_APHFL</name>
<accession>A0A1B7X7Z4</accession>
<evidence type="ECO:0000313" key="2">
    <source>
        <dbReference type="Proteomes" id="UP000092093"/>
    </source>
</evidence>
<protein>
    <submittedName>
        <fullName evidence="1">Uncharacterized protein</fullName>
    </submittedName>
</protein>
<reference evidence="1 2" key="1">
    <citation type="submission" date="2015-09" db="EMBL/GenBank/DDBJ databases">
        <title>Aphanizomenon flos-aquae WA102.</title>
        <authorList>
            <person name="Driscoll C."/>
        </authorList>
    </citation>
    <scope>NUCLEOTIDE SEQUENCE [LARGE SCALE GENOMIC DNA]</scope>
    <source>
        <strain evidence="1">WA102</strain>
    </source>
</reference>
<dbReference type="AlphaFoldDB" id="A0A1B7X7Z4"/>
<proteinExistence type="predicted"/>
<comment type="caution">
    <text evidence="1">The sequence shown here is derived from an EMBL/GenBank/DDBJ whole genome shotgun (WGS) entry which is preliminary data.</text>
</comment>
<organism evidence="1 2">
    <name type="scientific">Aphanizomenon flos-aquae WA102</name>
    <dbReference type="NCBI Taxonomy" id="1710896"/>
    <lineage>
        <taxon>Bacteria</taxon>
        <taxon>Bacillati</taxon>
        <taxon>Cyanobacteriota</taxon>
        <taxon>Cyanophyceae</taxon>
        <taxon>Nostocales</taxon>
        <taxon>Aphanizomenonaceae</taxon>
        <taxon>Aphanizomenon</taxon>
    </lineage>
</organism>
<sequence>MSEKSKVAIFRSFRPWLNKESQNVPAPTQGVIPNWYKDADRFAKMPNGEYYKAPKEVCPFPKEGTTDDYGKIPTWKACPAIMDAFSTGYVFKTPCDLKFAKNAHGIINVTIDDPKYKDFCTQRPPMPQFEHPKGYYTHHFAWSSDWGLELPEGYSALFMTPMNRFDLPFLNTTGVVDSDKVHLLGSFPFFIAEGWEGTIPAGTPYLQVLPFKRENWEHEIEILDQSKIYDKMVKNMQFYRQPDGGVYKNKIWSRREYR</sequence>
<evidence type="ECO:0000313" key="1">
    <source>
        <dbReference type="EMBL" id="OBQ45511.1"/>
    </source>
</evidence>
<dbReference type="EMBL" id="LJOW01000002">
    <property type="protein sequence ID" value="OBQ45511.1"/>
    <property type="molecule type" value="Genomic_DNA"/>
</dbReference>
<dbReference type="Proteomes" id="UP000092093">
    <property type="component" value="Unassembled WGS sequence"/>
</dbReference>